<feature type="non-terminal residue" evidence="1">
    <location>
        <position position="1"/>
    </location>
</feature>
<evidence type="ECO:0000313" key="1">
    <source>
        <dbReference type="EMBL" id="GBR74875.1"/>
    </source>
</evidence>
<keyword evidence="1" id="KW-0378">Hydrolase</keyword>
<name>A0A388TEA3_TERA1</name>
<keyword evidence="1" id="KW-0645">Protease</keyword>
<dbReference type="SUPFAM" id="SSF55920">
    <property type="entry name" value="Creatinase/aminopeptidase"/>
    <property type="match status" value="1"/>
</dbReference>
<reference evidence="1 2" key="1">
    <citation type="journal article" date="2019" name="ISME J.">
        <title>Genome analyses of uncultured TG2/ZB3 bacteria in 'Margulisbacteria' specifically attached to ectosymbiotic spirochetes of protists in the termite gut.</title>
        <authorList>
            <person name="Utami Y.D."/>
            <person name="Kuwahara H."/>
            <person name="Igai K."/>
            <person name="Murakami T."/>
            <person name="Sugaya K."/>
            <person name="Morikawa T."/>
            <person name="Nagura Y."/>
            <person name="Yuki M."/>
            <person name="Deevong P."/>
            <person name="Inoue T."/>
            <person name="Kihara K."/>
            <person name="Lo N."/>
            <person name="Yamada A."/>
            <person name="Ohkuma M."/>
            <person name="Hongoh Y."/>
        </authorList>
    </citation>
    <scope>NUCLEOTIDE SEQUENCE [LARGE SCALE GENOMIC DNA]</scope>
    <source>
        <strain evidence="1">NkOx7-01</strain>
    </source>
</reference>
<comment type="caution">
    <text evidence="1">The sequence shown here is derived from an EMBL/GenBank/DDBJ whole genome shotgun (WGS) entry which is preliminary data.</text>
</comment>
<keyword evidence="2" id="KW-1185">Reference proteome</keyword>
<dbReference type="Gene3D" id="3.90.230.10">
    <property type="entry name" value="Creatinase/methionine aminopeptidase superfamily"/>
    <property type="match status" value="1"/>
</dbReference>
<proteinExistence type="predicted"/>
<gene>
    <name evidence="1" type="ORF">NO1_1971</name>
</gene>
<organism evidence="1 2">
    <name type="scientific">Termititenax aidoneus</name>
    <dbReference type="NCBI Taxonomy" id="2218524"/>
    <lineage>
        <taxon>Bacteria</taxon>
        <taxon>Bacillati</taxon>
        <taxon>Candidatus Margulisiibacteriota</taxon>
        <taxon>Candidatus Termititenacia</taxon>
        <taxon>Candidatus Termititenacales</taxon>
        <taxon>Candidatus Termititenacaceae</taxon>
        <taxon>Candidatus Termititenax</taxon>
    </lineage>
</organism>
<protein>
    <submittedName>
        <fullName evidence="1">Methionine aminopeptidase</fullName>
    </submittedName>
</protein>
<dbReference type="GO" id="GO:0004177">
    <property type="term" value="F:aminopeptidase activity"/>
    <property type="evidence" value="ECO:0007669"/>
    <property type="project" value="UniProtKB-KW"/>
</dbReference>
<dbReference type="AlphaFoldDB" id="A0A388TEA3"/>
<dbReference type="Proteomes" id="UP000269352">
    <property type="component" value="Unassembled WGS sequence"/>
</dbReference>
<dbReference type="EMBL" id="BGZN01000098">
    <property type="protein sequence ID" value="GBR74875.1"/>
    <property type="molecule type" value="Genomic_DNA"/>
</dbReference>
<accession>A0A388TEA3</accession>
<dbReference type="InterPro" id="IPR036005">
    <property type="entry name" value="Creatinase/aminopeptidase-like"/>
</dbReference>
<keyword evidence="1" id="KW-0031">Aminopeptidase</keyword>
<sequence>ETEVLKDRWTVVTKDRQLSAQYEHTIAVVPGGCRVLTA</sequence>
<evidence type="ECO:0000313" key="2">
    <source>
        <dbReference type="Proteomes" id="UP000269352"/>
    </source>
</evidence>